<evidence type="ECO:0000256" key="7">
    <source>
        <dbReference type="ARBA" id="ARBA00022840"/>
    </source>
</evidence>
<dbReference type="FunFam" id="3.40.50.300:FF:000076">
    <property type="entry name" value="Replicative DNA helicase"/>
    <property type="match status" value="1"/>
</dbReference>
<comment type="function">
    <text evidence="10 13">The main replicative DNA helicase, it participates in initiation and elongation during chromosome replication. Travels ahead of the DNA replisome, separating dsDNA into templates for DNA synthesis. A processive ATP-dependent 5'-3' DNA helicase it has DNA-dependent ATPase activity.</text>
</comment>
<evidence type="ECO:0000256" key="8">
    <source>
        <dbReference type="ARBA" id="ARBA00023125"/>
    </source>
</evidence>
<evidence type="ECO:0000256" key="9">
    <source>
        <dbReference type="ARBA" id="ARBA00023235"/>
    </source>
</evidence>
<evidence type="ECO:0000256" key="3">
    <source>
        <dbReference type="ARBA" id="ARBA00022705"/>
    </source>
</evidence>
<keyword evidence="8 13" id="KW-0238">DNA-binding</keyword>
<dbReference type="GO" id="GO:0003677">
    <property type="term" value="F:DNA binding"/>
    <property type="evidence" value="ECO:0007669"/>
    <property type="project" value="UniProtKB-UniRule"/>
</dbReference>
<keyword evidence="9" id="KW-0413">Isomerase</keyword>
<dbReference type="GO" id="GO:0016787">
    <property type="term" value="F:hydrolase activity"/>
    <property type="evidence" value="ECO:0007669"/>
    <property type="project" value="UniProtKB-KW"/>
</dbReference>
<dbReference type="KEGG" id="plc:PAD_165"/>
<keyword evidence="5 13" id="KW-0378">Hydrolase</keyword>
<dbReference type="InterPro" id="IPR007693">
    <property type="entry name" value="DNA_helicase_DnaB-like_N"/>
</dbReference>
<dbReference type="Pfam" id="PF03796">
    <property type="entry name" value="DnaB_C"/>
    <property type="match status" value="1"/>
</dbReference>
<keyword evidence="7 13" id="KW-0067">ATP-binding</keyword>
<feature type="domain" description="SF4 helicase" evidence="14">
    <location>
        <begin position="189"/>
        <end position="454"/>
    </location>
</feature>
<evidence type="ECO:0000256" key="4">
    <source>
        <dbReference type="ARBA" id="ARBA00022741"/>
    </source>
</evidence>
<evidence type="ECO:0000256" key="6">
    <source>
        <dbReference type="ARBA" id="ARBA00022806"/>
    </source>
</evidence>
<dbReference type="GO" id="GO:0042802">
    <property type="term" value="F:identical protein binding"/>
    <property type="evidence" value="ECO:0007669"/>
    <property type="project" value="UniProtKB-ARBA"/>
</dbReference>
<organism evidence="15 16">
    <name type="scientific">Candidatus Portiera aleyrodidarum</name>
    <name type="common">primary endosymbiont of Bemisia tabaci</name>
    <dbReference type="NCBI Taxonomy" id="91844"/>
    <lineage>
        <taxon>Bacteria</taxon>
        <taxon>Pseudomonadati</taxon>
        <taxon>Pseudomonadota</taxon>
        <taxon>Gammaproteobacteria</taxon>
        <taxon>Candidatus Johnevansiales</taxon>
        <taxon>Candidatus Johnevansiaceae</taxon>
        <taxon>Candidatus Portiera</taxon>
    </lineage>
</organism>
<dbReference type="SUPFAM" id="SSF48024">
    <property type="entry name" value="N-terminal domain of DnaB helicase"/>
    <property type="match status" value="1"/>
</dbReference>
<accession>A0A8D9JSC5</accession>
<dbReference type="EMBL" id="LN649255">
    <property type="protein sequence ID" value="CEI58728.1"/>
    <property type="molecule type" value="Genomic_DNA"/>
</dbReference>
<dbReference type="SUPFAM" id="SSF52540">
    <property type="entry name" value="P-loop containing nucleoside triphosphate hydrolases"/>
    <property type="match status" value="1"/>
</dbReference>
<dbReference type="Pfam" id="PF00772">
    <property type="entry name" value="DnaB"/>
    <property type="match status" value="1"/>
</dbReference>
<dbReference type="InterPro" id="IPR036185">
    <property type="entry name" value="DNA_heli_DnaB-like_N_sf"/>
</dbReference>
<proteinExistence type="inferred from homology"/>
<evidence type="ECO:0000256" key="5">
    <source>
        <dbReference type="ARBA" id="ARBA00022801"/>
    </source>
</evidence>
<keyword evidence="3 13" id="KW-0235">DNA replication</keyword>
<keyword evidence="2 13" id="KW-0639">Primosome</keyword>
<name>A0A8D9JSC5_9GAMM</name>
<keyword evidence="6 13" id="KW-0347">Helicase</keyword>
<dbReference type="GO" id="GO:0005524">
    <property type="term" value="F:ATP binding"/>
    <property type="evidence" value="ECO:0007669"/>
    <property type="project" value="UniProtKB-UniRule"/>
</dbReference>
<dbReference type="NCBIfam" id="TIGR00665">
    <property type="entry name" value="DnaB"/>
    <property type="match status" value="1"/>
</dbReference>
<reference evidence="15 16" key="1">
    <citation type="journal article" date="2015" name="Genome Biol. Evol.">
        <title>Genome evolution in the primary endosymbiont of whiteflies sheds light on their divergence.</title>
        <authorList>
            <person name="Santos-Garcia D."/>
            <person name="Vargas-Chavez C."/>
            <person name="Moya A."/>
            <person name="Latorre A."/>
            <person name="Silva"/>
            <person name="F J."/>
        </authorList>
    </citation>
    <scope>NUCLEOTIDE SEQUENCE [LARGE SCALE GENOMIC DNA]</scope>
    <source>
        <strain evidence="16">AD-VLC</strain>
    </source>
</reference>
<evidence type="ECO:0000313" key="15">
    <source>
        <dbReference type="EMBL" id="CEI58728.1"/>
    </source>
</evidence>
<evidence type="ECO:0000256" key="11">
    <source>
        <dbReference type="ARBA" id="ARBA00048954"/>
    </source>
</evidence>
<dbReference type="GO" id="GO:0043139">
    <property type="term" value="F:5'-3' DNA helicase activity"/>
    <property type="evidence" value="ECO:0007669"/>
    <property type="project" value="UniProtKB-EC"/>
</dbReference>
<protein>
    <recommendedName>
        <fullName evidence="12 13">Replicative DNA helicase</fullName>
        <ecNumber evidence="12 13">5.6.2.3</ecNumber>
    </recommendedName>
</protein>
<dbReference type="InterPro" id="IPR007694">
    <property type="entry name" value="DNA_helicase_DnaB-like_C"/>
</dbReference>
<dbReference type="FunFam" id="1.10.860.10:FF:000001">
    <property type="entry name" value="Replicative DNA helicase"/>
    <property type="match status" value="1"/>
</dbReference>
<evidence type="ECO:0000256" key="2">
    <source>
        <dbReference type="ARBA" id="ARBA00022515"/>
    </source>
</evidence>
<evidence type="ECO:0000313" key="16">
    <source>
        <dbReference type="Proteomes" id="UP000032800"/>
    </source>
</evidence>
<dbReference type="InterPro" id="IPR003593">
    <property type="entry name" value="AAA+_ATPase"/>
</dbReference>
<dbReference type="GO" id="GO:0006269">
    <property type="term" value="P:DNA replication, synthesis of primer"/>
    <property type="evidence" value="ECO:0007669"/>
    <property type="project" value="UniProtKB-UniRule"/>
</dbReference>
<dbReference type="InterPro" id="IPR007692">
    <property type="entry name" value="DNA_helicase_DnaB"/>
</dbReference>
<dbReference type="GO" id="GO:1990077">
    <property type="term" value="C:primosome complex"/>
    <property type="evidence" value="ECO:0007669"/>
    <property type="project" value="UniProtKB-UniRule"/>
</dbReference>
<dbReference type="Proteomes" id="UP000032800">
    <property type="component" value="Chromosome I"/>
</dbReference>
<comment type="similarity">
    <text evidence="1 13">Belongs to the helicase family. DnaB subfamily.</text>
</comment>
<dbReference type="PANTHER" id="PTHR30153">
    <property type="entry name" value="REPLICATIVE DNA HELICASE DNAB"/>
    <property type="match status" value="1"/>
</dbReference>
<dbReference type="GO" id="GO:0005829">
    <property type="term" value="C:cytosol"/>
    <property type="evidence" value="ECO:0007669"/>
    <property type="project" value="TreeGrafter"/>
</dbReference>
<keyword evidence="4 13" id="KW-0547">Nucleotide-binding</keyword>
<dbReference type="InterPro" id="IPR027417">
    <property type="entry name" value="P-loop_NTPase"/>
</dbReference>
<dbReference type="SMART" id="SM00382">
    <property type="entry name" value="AAA"/>
    <property type="match status" value="1"/>
</dbReference>
<gene>
    <name evidence="15" type="primary">dnaB</name>
    <name evidence="15" type="ORF">PAD_165</name>
</gene>
<comment type="catalytic activity">
    <reaction evidence="11 13">
        <text>ATP + H2O = ADP + phosphate + H(+)</text>
        <dbReference type="Rhea" id="RHEA:13065"/>
        <dbReference type="ChEBI" id="CHEBI:15377"/>
        <dbReference type="ChEBI" id="CHEBI:15378"/>
        <dbReference type="ChEBI" id="CHEBI:30616"/>
        <dbReference type="ChEBI" id="CHEBI:43474"/>
        <dbReference type="ChEBI" id="CHEBI:456216"/>
        <dbReference type="EC" id="5.6.2.3"/>
    </reaction>
</comment>
<evidence type="ECO:0000256" key="12">
    <source>
        <dbReference type="NCBIfam" id="TIGR00665"/>
    </source>
</evidence>
<dbReference type="InterPro" id="IPR016136">
    <property type="entry name" value="DNA_helicase_N/primase_C"/>
</dbReference>
<dbReference type="NCBIfam" id="NF004384">
    <property type="entry name" value="PRK05748.1"/>
    <property type="match status" value="1"/>
</dbReference>
<dbReference type="AlphaFoldDB" id="A0A8D9JSC5"/>
<dbReference type="Gene3D" id="1.10.860.10">
    <property type="entry name" value="DNAb Helicase, Chain A"/>
    <property type="match status" value="1"/>
</dbReference>
<dbReference type="PROSITE" id="PS51199">
    <property type="entry name" value="SF4_HELICASE"/>
    <property type="match status" value="1"/>
</dbReference>
<dbReference type="Gene3D" id="3.40.50.300">
    <property type="entry name" value="P-loop containing nucleotide triphosphate hydrolases"/>
    <property type="match status" value="1"/>
</dbReference>
<sequence>MLMKKIISDKDLIKLKIPPHSLEAEQSILGGLLLDNEAWNKISEIIINEDFYSIEHKYIFEAIKDIASKNNTIDIVTVAEYLKKKNNLEKIGGISYLAELSRNIPSINNIVAYADIVRERAILRKLITIANKISEDVFNRDGKSIQEIINQAEKLIFKISESRFRGNNILNINDLLNRTLDRINKMYNKKSYLTGLFTGFTDLDELTSGFQKSDLIIIAGRPSMGKTSFAMNIVEYIILNNKEDPVIIFSMEMPAEQIILRMLSSLGRIDQNNIRKGKIGEDDWLKLTESLKLIKNCKLYVDDTPMLSPIEIRNKIRRFIRETGKISLIMIDYLQLMHISGLSYNRTAEISEISRSLKSIAKEFNCPVLAVSQLNRSLEQRINKRPIISDLRESGAIEQDADLILFIYRDELYNTDKIDNKGIAEIIIGKQRNGPIGVINIGFIGKYTKFENLK</sequence>
<dbReference type="EC" id="5.6.2.3" evidence="12 13"/>
<evidence type="ECO:0000256" key="10">
    <source>
        <dbReference type="ARBA" id="ARBA00044932"/>
    </source>
</evidence>
<evidence type="ECO:0000256" key="13">
    <source>
        <dbReference type="RuleBase" id="RU362085"/>
    </source>
</evidence>
<dbReference type="PANTHER" id="PTHR30153:SF2">
    <property type="entry name" value="REPLICATIVE DNA HELICASE"/>
    <property type="match status" value="1"/>
</dbReference>
<evidence type="ECO:0000256" key="1">
    <source>
        <dbReference type="ARBA" id="ARBA00008428"/>
    </source>
</evidence>
<dbReference type="CDD" id="cd00984">
    <property type="entry name" value="DnaB_C"/>
    <property type="match status" value="1"/>
</dbReference>
<evidence type="ECO:0000259" key="14">
    <source>
        <dbReference type="PROSITE" id="PS51199"/>
    </source>
</evidence>